<reference evidence="1" key="2">
    <citation type="journal article" date="2023" name="IMA Fungus">
        <title>Comparative genomic study of the Penicillium genus elucidates a diverse pangenome and 15 lateral gene transfer events.</title>
        <authorList>
            <person name="Petersen C."/>
            <person name="Sorensen T."/>
            <person name="Nielsen M.R."/>
            <person name="Sondergaard T.E."/>
            <person name="Sorensen J.L."/>
            <person name="Fitzpatrick D.A."/>
            <person name="Frisvad J.C."/>
            <person name="Nielsen K.L."/>
        </authorList>
    </citation>
    <scope>NUCLEOTIDE SEQUENCE</scope>
    <source>
        <strain evidence="1">IBT 30761</strain>
    </source>
</reference>
<dbReference type="AlphaFoldDB" id="A0A9W9EIM5"/>
<comment type="caution">
    <text evidence="1">The sequence shown here is derived from an EMBL/GenBank/DDBJ whole genome shotgun (WGS) entry which is preliminary data.</text>
</comment>
<evidence type="ECO:0000313" key="1">
    <source>
        <dbReference type="EMBL" id="KAJ5082391.1"/>
    </source>
</evidence>
<name>A0A9W9EIM5_9EURO</name>
<reference evidence="1" key="1">
    <citation type="submission" date="2022-11" db="EMBL/GenBank/DDBJ databases">
        <authorList>
            <person name="Petersen C."/>
        </authorList>
    </citation>
    <scope>NUCLEOTIDE SEQUENCE</scope>
    <source>
        <strain evidence="1">IBT 30761</strain>
    </source>
</reference>
<dbReference type="CDD" id="cd04301">
    <property type="entry name" value="NAT_SF"/>
    <property type="match status" value="1"/>
</dbReference>
<keyword evidence="2" id="KW-1185">Reference proteome</keyword>
<dbReference type="RefSeq" id="XP_056468913.1">
    <property type="nucleotide sequence ID" value="XM_056623925.1"/>
</dbReference>
<dbReference type="SUPFAM" id="SSF55729">
    <property type="entry name" value="Acyl-CoA N-acyltransferases (Nat)"/>
    <property type="match status" value="1"/>
</dbReference>
<protein>
    <submittedName>
        <fullName evidence="1">Uncharacterized protein</fullName>
    </submittedName>
</protein>
<proteinExistence type="predicted"/>
<gene>
    <name evidence="1" type="ORF">N7532_011434</name>
</gene>
<accession>A0A9W9EIM5</accession>
<dbReference type="GeneID" id="81362904"/>
<evidence type="ECO:0000313" key="2">
    <source>
        <dbReference type="Proteomes" id="UP001149074"/>
    </source>
</evidence>
<dbReference type="Proteomes" id="UP001149074">
    <property type="component" value="Unassembled WGS sequence"/>
</dbReference>
<dbReference type="InterPro" id="IPR016181">
    <property type="entry name" value="Acyl_CoA_acyltransferase"/>
</dbReference>
<dbReference type="Gene3D" id="3.40.630.30">
    <property type="match status" value="1"/>
</dbReference>
<dbReference type="OrthoDB" id="3794209at2759"/>
<organism evidence="1 2">
    <name type="scientific">Penicillium argentinense</name>
    <dbReference type="NCBI Taxonomy" id="1131581"/>
    <lineage>
        <taxon>Eukaryota</taxon>
        <taxon>Fungi</taxon>
        <taxon>Dikarya</taxon>
        <taxon>Ascomycota</taxon>
        <taxon>Pezizomycotina</taxon>
        <taxon>Eurotiomycetes</taxon>
        <taxon>Eurotiomycetidae</taxon>
        <taxon>Eurotiales</taxon>
        <taxon>Aspergillaceae</taxon>
        <taxon>Penicillium</taxon>
    </lineage>
</organism>
<sequence length="225" mass="25347">MESAPTIHIALFTSTELLTQPWLSDLTRMINASYLVMHTDKTRFSEDKIRLRSDSCLTEELGPDGFTAVAFASGEPDSPAEVVGTASMKLWKDDGLWRPHDDDFSDDSTEELVNDQVEEIFRGHACPGDYELTVVAIPPNPRFRGKGIAGRLIRVCEEELIRRRKLSGKDDTPARIMIRVAKENSGEYWLKQGFVTVGSQRCPEGFWDSAEAFTMWAMIRELGTK</sequence>
<dbReference type="EMBL" id="JAPQKI010000011">
    <property type="protein sequence ID" value="KAJ5082391.1"/>
    <property type="molecule type" value="Genomic_DNA"/>
</dbReference>